<evidence type="ECO:0000313" key="9">
    <source>
        <dbReference type="EMBL" id="SVD85285.1"/>
    </source>
</evidence>
<keyword evidence="2" id="KW-0489">Methyltransferase</keyword>
<keyword evidence="4" id="KW-0949">S-adenosyl-L-methionine</keyword>
<dbReference type="SFLD" id="SFLDS00029">
    <property type="entry name" value="Radical_SAM"/>
    <property type="match status" value="1"/>
</dbReference>
<dbReference type="SFLD" id="SFLDG01123">
    <property type="entry name" value="methyltransferase_(Class_B)"/>
    <property type="match status" value="1"/>
</dbReference>
<dbReference type="PANTHER" id="PTHR43409:SF7">
    <property type="entry name" value="BLL1977 PROTEIN"/>
    <property type="match status" value="1"/>
</dbReference>
<dbReference type="AlphaFoldDB" id="A0A382YQZ0"/>
<dbReference type="InterPro" id="IPR006638">
    <property type="entry name" value="Elp3/MiaA/NifB-like_rSAM"/>
</dbReference>
<keyword evidence="7" id="KW-0411">Iron-sulfur</keyword>
<dbReference type="GO" id="GO:0005829">
    <property type="term" value="C:cytosol"/>
    <property type="evidence" value="ECO:0007669"/>
    <property type="project" value="TreeGrafter"/>
</dbReference>
<evidence type="ECO:0000256" key="4">
    <source>
        <dbReference type="ARBA" id="ARBA00022691"/>
    </source>
</evidence>
<keyword evidence="3" id="KW-0808">Transferase</keyword>
<feature type="non-terminal residue" evidence="9">
    <location>
        <position position="262"/>
    </location>
</feature>
<evidence type="ECO:0000256" key="6">
    <source>
        <dbReference type="ARBA" id="ARBA00023004"/>
    </source>
</evidence>
<dbReference type="SUPFAM" id="SSF102114">
    <property type="entry name" value="Radical SAM enzymes"/>
    <property type="match status" value="1"/>
</dbReference>
<dbReference type="GO" id="GO:0046872">
    <property type="term" value="F:metal ion binding"/>
    <property type="evidence" value="ECO:0007669"/>
    <property type="project" value="UniProtKB-KW"/>
</dbReference>
<dbReference type="PANTHER" id="PTHR43409">
    <property type="entry name" value="ANAEROBIC MAGNESIUM-PROTOPORPHYRIN IX MONOMETHYL ESTER CYCLASE-RELATED"/>
    <property type="match status" value="1"/>
</dbReference>
<dbReference type="InterPro" id="IPR023404">
    <property type="entry name" value="rSAM_horseshoe"/>
</dbReference>
<dbReference type="InterPro" id="IPR058240">
    <property type="entry name" value="rSAM_sf"/>
</dbReference>
<dbReference type="EMBL" id="UINC01177567">
    <property type="protein sequence ID" value="SVD85285.1"/>
    <property type="molecule type" value="Genomic_DNA"/>
</dbReference>
<evidence type="ECO:0000256" key="7">
    <source>
        <dbReference type="ARBA" id="ARBA00023014"/>
    </source>
</evidence>
<dbReference type="GO" id="GO:0051539">
    <property type="term" value="F:4 iron, 4 sulfur cluster binding"/>
    <property type="evidence" value="ECO:0007669"/>
    <property type="project" value="UniProtKB-KW"/>
</dbReference>
<evidence type="ECO:0000256" key="1">
    <source>
        <dbReference type="ARBA" id="ARBA00001966"/>
    </source>
</evidence>
<dbReference type="InterPro" id="IPR051198">
    <property type="entry name" value="BchE-like"/>
</dbReference>
<dbReference type="Pfam" id="PF04055">
    <property type="entry name" value="Radical_SAM"/>
    <property type="match status" value="1"/>
</dbReference>
<comment type="cofactor">
    <cofactor evidence="1">
        <name>[4Fe-4S] cluster</name>
        <dbReference type="ChEBI" id="CHEBI:49883"/>
    </cofactor>
</comment>
<dbReference type="SMART" id="SM00729">
    <property type="entry name" value="Elp3"/>
    <property type="match status" value="1"/>
</dbReference>
<protein>
    <recommendedName>
        <fullName evidence="8">Radical SAM core domain-containing protein</fullName>
    </recommendedName>
</protein>
<evidence type="ECO:0000256" key="2">
    <source>
        <dbReference type="ARBA" id="ARBA00022603"/>
    </source>
</evidence>
<name>A0A382YQZ0_9ZZZZ</name>
<dbReference type="InterPro" id="IPR034466">
    <property type="entry name" value="Methyltransferase_Class_B"/>
</dbReference>
<dbReference type="Gene3D" id="3.80.30.20">
    <property type="entry name" value="tm_1862 like domain"/>
    <property type="match status" value="1"/>
</dbReference>
<evidence type="ECO:0000256" key="5">
    <source>
        <dbReference type="ARBA" id="ARBA00022723"/>
    </source>
</evidence>
<reference evidence="9" key="1">
    <citation type="submission" date="2018-05" db="EMBL/GenBank/DDBJ databases">
        <authorList>
            <person name="Lanie J.A."/>
            <person name="Ng W.-L."/>
            <person name="Kazmierczak K.M."/>
            <person name="Andrzejewski T.M."/>
            <person name="Davidsen T.M."/>
            <person name="Wayne K.J."/>
            <person name="Tettelin H."/>
            <person name="Glass J.I."/>
            <person name="Rusch D."/>
            <person name="Podicherti R."/>
            <person name="Tsui H.-C.T."/>
            <person name="Winkler M.E."/>
        </authorList>
    </citation>
    <scope>NUCLEOTIDE SEQUENCE</scope>
</reference>
<accession>A0A382YQZ0</accession>
<dbReference type="GO" id="GO:0003824">
    <property type="term" value="F:catalytic activity"/>
    <property type="evidence" value="ECO:0007669"/>
    <property type="project" value="InterPro"/>
</dbReference>
<feature type="domain" description="Radical SAM core" evidence="8">
    <location>
        <begin position="1"/>
        <end position="227"/>
    </location>
</feature>
<evidence type="ECO:0000259" key="8">
    <source>
        <dbReference type="PROSITE" id="PS51918"/>
    </source>
</evidence>
<dbReference type="PROSITE" id="PS51918">
    <property type="entry name" value="RADICAL_SAM"/>
    <property type="match status" value="1"/>
</dbReference>
<organism evidence="9">
    <name type="scientific">marine metagenome</name>
    <dbReference type="NCBI Taxonomy" id="408172"/>
    <lineage>
        <taxon>unclassified sequences</taxon>
        <taxon>metagenomes</taxon>
        <taxon>ecological metagenomes</taxon>
    </lineage>
</organism>
<dbReference type="SFLD" id="SFLDG01082">
    <property type="entry name" value="B12-binding_domain_containing"/>
    <property type="match status" value="1"/>
</dbReference>
<dbReference type="CDD" id="cd01335">
    <property type="entry name" value="Radical_SAM"/>
    <property type="match status" value="1"/>
</dbReference>
<keyword evidence="5" id="KW-0479">Metal-binding</keyword>
<gene>
    <name evidence="9" type="ORF">METZ01_LOCUS438139</name>
</gene>
<proteinExistence type="predicted"/>
<keyword evidence="6" id="KW-0408">Iron</keyword>
<evidence type="ECO:0000256" key="3">
    <source>
        <dbReference type="ARBA" id="ARBA00022679"/>
    </source>
</evidence>
<sequence length="262" mass="30826">MTDKPYVLIESSRGCPYSCDFCVVPLLQGHSFRERDATVLVDEIERTKRELGIEYFYIWGDTVTLNVKTFSQFCDELIERDLGIKWFGNSRADSLTDEAFVHRLKRSGCWMLSMGIESESDELRVDMLKRLEAKNIRTAVENLRKADIKSFGFFIFGYPGDTPETLERTTQYALDLDPDFANFYPAVPYPGTELYEKCRRMGLLASDEWSKMEYSFYLLEGNGLDERIVMSSINKARRRFFLRFRYIRRHFGDILRLIYTKR</sequence>
<dbReference type="InterPro" id="IPR007197">
    <property type="entry name" value="rSAM"/>
</dbReference>